<evidence type="ECO:0000313" key="1">
    <source>
        <dbReference type="EMBL" id="MCM5681331.1"/>
    </source>
</evidence>
<dbReference type="Pfam" id="PF13692">
    <property type="entry name" value="Glyco_trans_1_4"/>
    <property type="match status" value="1"/>
</dbReference>
<name>A0ABT0YT99_9BURK</name>
<proteinExistence type="predicted"/>
<dbReference type="Gene3D" id="3.40.50.2000">
    <property type="entry name" value="Glycogen Phosphorylase B"/>
    <property type="match status" value="2"/>
</dbReference>
<dbReference type="CDD" id="cd03801">
    <property type="entry name" value="GT4_PimA-like"/>
    <property type="match status" value="1"/>
</dbReference>
<accession>A0ABT0YT99</accession>
<organism evidence="1 2">
    <name type="scientific">Caldimonas mangrovi</name>
    <dbReference type="NCBI Taxonomy" id="2944811"/>
    <lineage>
        <taxon>Bacteria</taxon>
        <taxon>Pseudomonadati</taxon>
        <taxon>Pseudomonadota</taxon>
        <taxon>Betaproteobacteria</taxon>
        <taxon>Burkholderiales</taxon>
        <taxon>Sphaerotilaceae</taxon>
        <taxon>Caldimonas</taxon>
    </lineage>
</organism>
<sequence length="383" mass="43189">MSEIVVVQRRLTGYRVPLFERMHAMMAQAGMKLRLLHGDPTPLEATKRDSGHIAWAEHVPTQYHAGGRLCWQNFGPHVRGSDLVIVTQENKLLYNLVALTLRRPSRIAFWGHGGNLQSDRPDGLKEQFKRWTTRRADWWFAYTDISAELVRAQGYAPERITVLDNAVDTQELTEWRRRLDDDALDAARRRLGLTGRHVGVFVGSLYTDKRIDFLLRSAEEVRRRVPDFELLIAGGGPLASMVEQHAGRHPWVRYLGVRKGKDKVEAIALAQVMLNPGLVGLGVLDAFACGVPMLTTDCRLHSPEIAYLRHGHNGLITPDTLEDYVEAAVTLLTQPEASQRLKQGCADSALRYTVENMARRFTDGIGRCLDAPRLGERTAEWKT</sequence>
<dbReference type="InterPro" id="IPR050194">
    <property type="entry name" value="Glycosyltransferase_grp1"/>
</dbReference>
<dbReference type="PANTHER" id="PTHR45947">
    <property type="entry name" value="SULFOQUINOVOSYL TRANSFERASE SQD2"/>
    <property type="match status" value="1"/>
</dbReference>
<comment type="caution">
    <text evidence="1">The sequence shown here is derived from an EMBL/GenBank/DDBJ whole genome shotgun (WGS) entry which is preliminary data.</text>
</comment>
<gene>
    <name evidence="1" type="ORF">M8A51_17530</name>
</gene>
<keyword evidence="2" id="KW-1185">Reference proteome</keyword>
<dbReference type="RefSeq" id="WP_251779817.1">
    <property type="nucleotide sequence ID" value="NZ_JAMKFE010000011.1"/>
</dbReference>
<reference evidence="1" key="1">
    <citation type="submission" date="2022-05" db="EMBL/GenBank/DDBJ databases">
        <title>Schlegelella sp. nov., isolated from mangrove soil.</title>
        <authorList>
            <person name="Liu Y."/>
            <person name="Ge X."/>
            <person name="Liu W."/>
        </authorList>
    </citation>
    <scope>NUCLEOTIDE SEQUENCE</scope>
    <source>
        <strain evidence="1">S2-27</strain>
    </source>
</reference>
<dbReference type="EMBL" id="JAMKFE010000011">
    <property type="protein sequence ID" value="MCM5681331.1"/>
    <property type="molecule type" value="Genomic_DNA"/>
</dbReference>
<dbReference type="Proteomes" id="UP001165541">
    <property type="component" value="Unassembled WGS sequence"/>
</dbReference>
<evidence type="ECO:0000313" key="2">
    <source>
        <dbReference type="Proteomes" id="UP001165541"/>
    </source>
</evidence>
<dbReference type="SUPFAM" id="SSF53756">
    <property type="entry name" value="UDP-Glycosyltransferase/glycogen phosphorylase"/>
    <property type="match status" value="1"/>
</dbReference>
<protein>
    <submittedName>
        <fullName evidence="1">Glycosyltransferase family 4 protein</fullName>
    </submittedName>
</protein>
<dbReference type="PANTHER" id="PTHR45947:SF3">
    <property type="entry name" value="SULFOQUINOVOSYL TRANSFERASE SQD2"/>
    <property type="match status" value="1"/>
</dbReference>